<dbReference type="OrthoDB" id="9779724at2"/>
<dbReference type="InterPro" id="IPR050810">
    <property type="entry name" value="Bact_Secretion_Sys_Channel"/>
</dbReference>
<dbReference type="EMBL" id="CP003060">
    <property type="protein sequence ID" value="AEP31207.1"/>
    <property type="molecule type" value="Genomic_DNA"/>
</dbReference>
<reference evidence="6 7" key="1">
    <citation type="journal article" date="2011" name="J. Bacteriol.">
        <title>Complete genome sequence of seawater bacterium Glaciecola nitratireducens FR1064T.</title>
        <authorList>
            <person name="Bian F."/>
            <person name="Qin Q.L."/>
            <person name="Xie B.B."/>
            <person name="Shu Y.L."/>
            <person name="Zhang X.Y."/>
            <person name="Yu Y."/>
            <person name="Chen B."/>
            <person name="Chen X.L."/>
            <person name="Zhou B.C."/>
            <person name="Zhang Y.Z."/>
        </authorList>
    </citation>
    <scope>NUCLEOTIDE SEQUENCE [LARGE SCALE GENOMIC DNA]</scope>
    <source>
        <strain evidence="7">JCM 12485 / KCTC 12276 / FR1064</strain>
    </source>
</reference>
<comment type="similarity">
    <text evidence="3">Belongs to the bacterial secretin family.</text>
</comment>
<dbReference type="GO" id="GO:0009306">
    <property type="term" value="P:protein secretion"/>
    <property type="evidence" value="ECO:0007669"/>
    <property type="project" value="InterPro"/>
</dbReference>
<dbReference type="STRING" id="1085623.GNIT_3112"/>
<dbReference type="PROSITE" id="PS00875">
    <property type="entry name" value="T2SP_D"/>
    <property type="match status" value="1"/>
</dbReference>
<dbReference type="GO" id="GO:0016020">
    <property type="term" value="C:membrane"/>
    <property type="evidence" value="ECO:0007669"/>
    <property type="project" value="UniProtKB-SubCell"/>
</dbReference>
<feature type="region of interest" description="Disordered" evidence="4">
    <location>
        <begin position="369"/>
        <end position="410"/>
    </location>
</feature>
<comment type="subcellular location">
    <subcellularLocation>
        <location evidence="1">Membrane</location>
    </subcellularLocation>
</comment>
<proteinExistence type="inferred from homology"/>
<dbReference type="PANTHER" id="PTHR30332:SF25">
    <property type="entry name" value="SECRETIN XPSD"/>
    <property type="match status" value="1"/>
</dbReference>
<feature type="compositionally biased region" description="Low complexity" evidence="4">
    <location>
        <begin position="392"/>
        <end position="410"/>
    </location>
</feature>
<evidence type="ECO:0000256" key="3">
    <source>
        <dbReference type="RuleBase" id="RU004003"/>
    </source>
</evidence>
<evidence type="ECO:0000259" key="5">
    <source>
        <dbReference type="Pfam" id="PF00263"/>
    </source>
</evidence>
<evidence type="ECO:0000256" key="1">
    <source>
        <dbReference type="ARBA" id="ARBA00004370"/>
    </source>
</evidence>
<dbReference type="PRINTS" id="PR00811">
    <property type="entry name" value="BCTERIALGSPD"/>
</dbReference>
<dbReference type="InterPro" id="IPR004846">
    <property type="entry name" value="T2SS/T3SS_dom"/>
</dbReference>
<dbReference type="PANTHER" id="PTHR30332">
    <property type="entry name" value="PROBABLE GENERAL SECRETION PATHWAY PROTEIN D"/>
    <property type="match status" value="1"/>
</dbReference>
<evidence type="ECO:0000256" key="2">
    <source>
        <dbReference type="ARBA" id="ARBA00023136"/>
    </source>
</evidence>
<dbReference type="PRINTS" id="PR01032">
    <property type="entry name" value="PHAGEIV"/>
</dbReference>
<organism evidence="6 7">
    <name type="scientific">Glaciecola nitratireducens (strain JCM 12485 / KCTC 12276 / FR1064)</name>
    <dbReference type="NCBI Taxonomy" id="1085623"/>
    <lineage>
        <taxon>Bacteria</taxon>
        <taxon>Pseudomonadati</taxon>
        <taxon>Pseudomonadota</taxon>
        <taxon>Gammaproteobacteria</taxon>
        <taxon>Alteromonadales</taxon>
        <taxon>Alteromonadaceae</taxon>
        <taxon>Brumicola</taxon>
    </lineage>
</organism>
<dbReference type="InterPro" id="IPR001775">
    <property type="entry name" value="GspD/PilQ"/>
</dbReference>
<dbReference type="Gene3D" id="3.30.1370.120">
    <property type="match status" value="2"/>
</dbReference>
<sequence>MSGCATLGGPAAKLAKQDDETFSKPMRPAKIIEVDELVDDSDLLAVTNQNNDNAGTIKSRSTPTLSIEQKANIANDVVIPKLDSAKMISRLSFNNMSVSAFINEIFGNQLGLSFVIEPKVANASDLVTMRLASEVNQQALYKIATQTLAPYGVTTSLNENIIVFAFSENASAQDTPLLVSGRALPEVPFTNRPLFYAYPVKSVNARNILGYINQLFNSNELTTQHDVFSNSLIFQGQKAKIEQAVAAAKLFDRPEMSGMYSVILEPQISDVKTLSSNLEKVLKTEGFNVGIADQPGVAIRLLPLESVNQLIVFAKSREVLTHIENWADKIEVEKQSEIEDGLFFYPVQRTLASHIVGVLGQLGVANYSAPSGESDSQDGANRSLSRPINNPQRNNVGQSNSGQNAGQNGNYTVDEQLNTILFSGSGKQWQKALPIIKKLDKPAPSVMVEVILVEVQLNDSEETGVEWLANSSLGDFDLSFGTLGSLGLKGSGLNLFGLDNAGNTRAAINAFYKNDRANIRSRPRIMVKSGGEASIDVGNEIPVVTSTSQSTTDSNAPNIQNVQYRKTGVILDIKPTVHASGFVDIEINQELSEATESTSAGNPVILNRSISTTVTLRDGGSVLIGGLISSTSSEGSQGVPILGRLPLIGKLFRSDNNAQDRTELMIMIIPYILDTPGEAEALTDELQMQRIQSFN</sequence>
<name>G4QIQ2_GLANF</name>
<dbReference type="GO" id="GO:0015627">
    <property type="term" value="C:type II protein secretion system complex"/>
    <property type="evidence" value="ECO:0007669"/>
    <property type="project" value="TreeGrafter"/>
</dbReference>
<dbReference type="eggNOG" id="COG1450">
    <property type="taxonomic scope" value="Bacteria"/>
</dbReference>
<dbReference type="InterPro" id="IPR004845">
    <property type="entry name" value="T2SS_GspD_CS"/>
</dbReference>
<evidence type="ECO:0000313" key="7">
    <source>
        <dbReference type="Proteomes" id="UP000009282"/>
    </source>
</evidence>
<protein>
    <submittedName>
        <fullName evidence="6">Type II and III secretion system protein</fullName>
    </submittedName>
</protein>
<keyword evidence="2" id="KW-0472">Membrane</keyword>
<feature type="domain" description="Type II/III secretion system secretin-like" evidence="5">
    <location>
        <begin position="513"/>
        <end position="673"/>
    </location>
</feature>
<dbReference type="Pfam" id="PF00263">
    <property type="entry name" value="Secretin"/>
    <property type="match status" value="1"/>
</dbReference>
<keyword evidence="7" id="KW-1185">Reference proteome</keyword>
<dbReference type="AlphaFoldDB" id="G4QIQ2"/>
<dbReference type="HOGENOM" id="CLU_006756_1_2_6"/>
<dbReference type="Proteomes" id="UP000009282">
    <property type="component" value="Chromosome"/>
</dbReference>
<accession>G4QIQ2</accession>
<feature type="compositionally biased region" description="Polar residues" evidence="4">
    <location>
        <begin position="369"/>
        <end position="391"/>
    </location>
</feature>
<evidence type="ECO:0000313" key="6">
    <source>
        <dbReference type="EMBL" id="AEP31207.1"/>
    </source>
</evidence>
<gene>
    <name evidence="6" type="primary">gspD</name>
    <name evidence="6" type="ordered locus">GNIT_3112</name>
</gene>
<evidence type="ECO:0000256" key="4">
    <source>
        <dbReference type="SAM" id="MobiDB-lite"/>
    </source>
</evidence>
<dbReference type="InterPro" id="IPR038591">
    <property type="entry name" value="NolW-like_sf"/>
</dbReference>
<dbReference type="KEGG" id="gni:GNIT_3112"/>